<gene>
    <name evidence="2" type="ORF">JDN41_15545</name>
</gene>
<evidence type="ECO:0000256" key="1">
    <source>
        <dbReference type="ARBA" id="ARBA00010751"/>
    </source>
</evidence>
<proteinExistence type="inferred from homology"/>
<accession>A0A8I1GDB7</accession>
<dbReference type="InterPro" id="IPR035439">
    <property type="entry name" value="UPF0145_dom_sf"/>
</dbReference>
<evidence type="ECO:0000313" key="3">
    <source>
        <dbReference type="Proteomes" id="UP000623250"/>
    </source>
</evidence>
<dbReference type="Pfam" id="PF01906">
    <property type="entry name" value="YbjQ_1"/>
    <property type="match status" value="1"/>
</dbReference>
<organism evidence="2 3">
    <name type="scientific">Rhodomicrobium udaipurense</name>
    <dbReference type="NCBI Taxonomy" id="1202716"/>
    <lineage>
        <taxon>Bacteria</taxon>
        <taxon>Pseudomonadati</taxon>
        <taxon>Pseudomonadota</taxon>
        <taxon>Alphaproteobacteria</taxon>
        <taxon>Hyphomicrobiales</taxon>
        <taxon>Hyphomicrobiaceae</taxon>
        <taxon>Rhodomicrobium</taxon>
    </lineage>
</organism>
<protein>
    <submittedName>
        <fullName evidence="2">Heavy metal-binding domain-containing protein</fullName>
    </submittedName>
</protein>
<sequence length="123" mass="13191">MQIYTVETLSGRRIKEGELLHASIVLAANLLRDAREAVTNAVGGKMLRYERLLDRANSDALELLKEKAAAAGYDGVLAVRISNPFMVQGSAAVTVYGTGFTFLSDDAVAVPVPHDEASTTPRD</sequence>
<keyword evidence="3" id="KW-1185">Reference proteome</keyword>
<reference evidence="2 3" key="1">
    <citation type="submission" date="2020-12" db="EMBL/GenBank/DDBJ databases">
        <title>Revised draft genomes of Rhodomicrobium vannielii ATCC 17100 and Rhodomicrobium udaipurense JA643.</title>
        <authorList>
            <person name="Conners E.M."/>
            <person name="Davenport E.J."/>
            <person name="Bose A."/>
        </authorList>
    </citation>
    <scope>NUCLEOTIDE SEQUENCE [LARGE SCALE GENOMIC DNA]</scope>
    <source>
        <strain evidence="2 3">JA643</strain>
    </source>
</reference>
<dbReference type="Gene3D" id="3.30.110.70">
    <property type="entry name" value="Hypothetical protein apc22750. Chain B"/>
    <property type="match status" value="1"/>
</dbReference>
<dbReference type="InterPro" id="IPR002765">
    <property type="entry name" value="UPF0145_YbjQ-like"/>
</dbReference>
<dbReference type="AlphaFoldDB" id="A0A8I1GDB7"/>
<dbReference type="EMBL" id="JAEMUK010000083">
    <property type="protein sequence ID" value="MBJ7544968.1"/>
    <property type="molecule type" value="Genomic_DNA"/>
</dbReference>
<dbReference type="Proteomes" id="UP000623250">
    <property type="component" value="Unassembled WGS sequence"/>
</dbReference>
<comment type="caution">
    <text evidence="2">The sequence shown here is derived from an EMBL/GenBank/DDBJ whole genome shotgun (WGS) entry which is preliminary data.</text>
</comment>
<evidence type="ECO:0000313" key="2">
    <source>
        <dbReference type="EMBL" id="MBJ7544968.1"/>
    </source>
</evidence>
<dbReference type="RefSeq" id="WP_081796535.1">
    <property type="nucleotide sequence ID" value="NZ_JAEMUK010000083.1"/>
</dbReference>
<comment type="similarity">
    <text evidence="1">Belongs to the UPF0145 family.</text>
</comment>
<dbReference type="SUPFAM" id="SSF117782">
    <property type="entry name" value="YbjQ-like"/>
    <property type="match status" value="1"/>
</dbReference>
<name>A0A8I1GDB7_9HYPH</name>
<dbReference type="PANTHER" id="PTHR34068">
    <property type="entry name" value="UPF0145 PROTEIN YBJQ"/>
    <property type="match status" value="1"/>
</dbReference>